<feature type="compositionally biased region" description="Basic and acidic residues" evidence="1">
    <location>
        <begin position="58"/>
        <end position="76"/>
    </location>
</feature>
<dbReference type="EMBL" id="KZ821239">
    <property type="protein sequence ID" value="PYH44145.1"/>
    <property type="molecule type" value="Genomic_DNA"/>
</dbReference>
<name>A0A318Z9Q9_9EURO</name>
<gene>
    <name evidence="2" type="ORF">BP01DRAFT_89524</name>
</gene>
<dbReference type="GeneID" id="37081438"/>
<reference evidence="2 3" key="1">
    <citation type="submission" date="2016-12" db="EMBL/GenBank/DDBJ databases">
        <title>The genomes of Aspergillus section Nigri reveals drivers in fungal speciation.</title>
        <authorList>
            <consortium name="DOE Joint Genome Institute"/>
            <person name="Vesth T.C."/>
            <person name="Nybo J."/>
            <person name="Theobald S."/>
            <person name="Brandl J."/>
            <person name="Frisvad J.C."/>
            <person name="Nielsen K.F."/>
            <person name="Lyhne E.K."/>
            <person name="Kogle M.E."/>
            <person name="Kuo A."/>
            <person name="Riley R."/>
            <person name="Clum A."/>
            <person name="Nolan M."/>
            <person name="Lipzen A."/>
            <person name="Salamov A."/>
            <person name="Henrissat B."/>
            <person name="Wiebenga A."/>
            <person name="De Vries R.P."/>
            <person name="Grigoriev I.V."/>
            <person name="Mortensen U.H."/>
            <person name="Andersen M.R."/>
            <person name="Baker S.E."/>
        </authorList>
    </citation>
    <scope>NUCLEOTIDE SEQUENCE [LARGE SCALE GENOMIC DNA]</scope>
    <source>
        <strain evidence="2 3">JOP 1030-1</strain>
    </source>
</reference>
<evidence type="ECO:0000313" key="3">
    <source>
        <dbReference type="Proteomes" id="UP000248349"/>
    </source>
</evidence>
<evidence type="ECO:0000256" key="1">
    <source>
        <dbReference type="SAM" id="MobiDB-lite"/>
    </source>
</evidence>
<dbReference type="RefSeq" id="XP_025430127.1">
    <property type="nucleotide sequence ID" value="XM_025580209.1"/>
</dbReference>
<sequence>MSLRTFRHTSRLCTMQVSLSCLPHWRSHTQEPEPADAIPATLPRSSVLIKYSVESEQSAEKRKEAGHADDCISARG</sequence>
<evidence type="ECO:0000313" key="2">
    <source>
        <dbReference type="EMBL" id="PYH44145.1"/>
    </source>
</evidence>
<keyword evidence="3" id="KW-1185">Reference proteome</keyword>
<dbReference type="AlphaFoldDB" id="A0A318Z9Q9"/>
<protein>
    <submittedName>
        <fullName evidence="2">Uncharacterized protein</fullName>
    </submittedName>
</protein>
<dbReference type="Proteomes" id="UP000248349">
    <property type="component" value="Unassembled WGS sequence"/>
</dbReference>
<feature type="region of interest" description="Disordered" evidence="1">
    <location>
        <begin position="53"/>
        <end position="76"/>
    </location>
</feature>
<accession>A0A318Z9Q9</accession>
<proteinExistence type="predicted"/>
<organism evidence="2 3">
    <name type="scientific">Aspergillus saccharolyticus JOP 1030-1</name>
    <dbReference type="NCBI Taxonomy" id="1450539"/>
    <lineage>
        <taxon>Eukaryota</taxon>
        <taxon>Fungi</taxon>
        <taxon>Dikarya</taxon>
        <taxon>Ascomycota</taxon>
        <taxon>Pezizomycotina</taxon>
        <taxon>Eurotiomycetes</taxon>
        <taxon>Eurotiomycetidae</taxon>
        <taxon>Eurotiales</taxon>
        <taxon>Aspergillaceae</taxon>
        <taxon>Aspergillus</taxon>
        <taxon>Aspergillus subgen. Circumdati</taxon>
    </lineage>
</organism>